<sequence>MSHHFTYSESLVLAEIPTRSEASYDLVSRRQTLQRFARTSTYDLNLNEHPPHDAEMFQDATHVGFEGFQRFTNVAGNLYIHPTTSPVPFVQGPPPPPPPSGGSENPTPSDSSDALGAGVCSDGANYCNHLLRQGRGFPLYVPGPQRNLPEEYKKHGVMIGDVGRITPEGVFDFFFNIYLDADHPVHANFVPEDFRPLQRYIPRDIVQLDFDPGNYVASAFVQAQDSDALPAEFPDREFLFGCKGPSGALLTLPHGARLEKLENVDHLHQYAACNAKSWYKHINGQRGRGLTNGSLYLITGCEKARSGGMASFQSVAPGAEFQISFRPTNNVDGDQKYHFTRSAPAHTKYFDGSADPFNQTTFLHGFSISLREGIRESLFGVKVREITDSQMEGSQSDWVPFGSQGSSSSWSFDFFSGGRAGGKKYTDPTGESATLSELFPTSMVVHPGRLINNFLLRKRPEATVVITHDDDWRDIFRDDGTEAAIKEATELLEHISEQFTVKEKDGVIFLVSKSEELSLPPLLPWFPSADNLSLGAFESFHLAPASINSAYTTSGFFKQESGFNILGGLFLSGGDVHIHHHN</sequence>
<feature type="non-terminal residue" evidence="2">
    <location>
        <position position="582"/>
    </location>
</feature>
<protein>
    <submittedName>
        <fullName evidence="2">Uncharacterized protein</fullName>
    </submittedName>
</protein>
<organism evidence="2 3">
    <name type="scientific">Mycena metata</name>
    <dbReference type="NCBI Taxonomy" id="1033252"/>
    <lineage>
        <taxon>Eukaryota</taxon>
        <taxon>Fungi</taxon>
        <taxon>Dikarya</taxon>
        <taxon>Basidiomycota</taxon>
        <taxon>Agaricomycotina</taxon>
        <taxon>Agaricomycetes</taxon>
        <taxon>Agaricomycetidae</taxon>
        <taxon>Agaricales</taxon>
        <taxon>Marasmiineae</taxon>
        <taxon>Mycenaceae</taxon>
        <taxon>Mycena</taxon>
    </lineage>
</organism>
<accession>A0AAD7H5J6</accession>
<evidence type="ECO:0000313" key="3">
    <source>
        <dbReference type="Proteomes" id="UP001215598"/>
    </source>
</evidence>
<evidence type="ECO:0000256" key="1">
    <source>
        <dbReference type="SAM" id="MobiDB-lite"/>
    </source>
</evidence>
<dbReference type="AlphaFoldDB" id="A0AAD7H5J6"/>
<gene>
    <name evidence="2" type="ORF">B0H16DRAFT_1899903</name>
</gene>
<evidence type="ECO:0000313" key="2">
    <source>
        <dbReference type="EMBL" id="KAJ7712536.1"/>
    </source>
</evidence>
<comment type="caution">
    <text evidence="2">The sequence shown here is derived from an EMBL/GenBank/DDBJ whole genome shotgun (WGS) entry which is preliminary data.</text>
</comment>
<name>A0AAD7H5J6_9AGAR</name>
<keyword evidence="3" id="KW-1185">Reference proteome</keyword>
<proteinExistence type="predicted"/>
<reference evidence="2" key="1">
    <citation type="submission" date="2023-03" db="EMBL/GenBank/DDBJ databases">
        <title>Massive genome expansion in bonnet fungi (Mycena s.s.) driven by repeated elements and novel gene families across ecological guilds.</title>
        <authorList>
            <consortium name="Lawrence Berkeley National Laboratory"/>
            <person name="Harder C.B."/>
            <person name="Miyauchi S."/>
            <person name="Viragh M."/>
            <person name="Kuo A."/>
            <person name="Thoen E."/>
            <person name="Andreopoulos B."/>
            <person name="Lu D."/>
            <person name="Skrede I."/>
            <person name="Drula E."/>
            <person name="Henrissat B."/>
            <person name="Morin E."/>
            <person name="Kohler A."/>
            <person name="Barry K."/>
            <person name="LaButti K."/>
            <person name="Morin E."/>
            <person name="Salamov A."/>
            <person name="Lipzen A."/>
            <person name="Mereny Z."/>
            <person name="Hegedus B."/>
            <person name="Baldrian P."/>
            <person name="Stursova M."/>
            <person name="Weitz H."/>
            <person name="Taylor A."/>
            <person name="Grigoriev I.V."/>
            <person name="Nagy L.G."/>
            <person name="Martin F."/>
            <person name="Kauserud H."/>
        </authorList>
    </citation>
    <scope>NUCLEOTIDE SEQUENCE</scope>
    <source>
        <strain evidence="2">CBHHK182m</strain>
    </source>
</reference>
<dbReference type="EMBL" id="JARKIB010000363">
    <property type="protein sequence ID" value="KAJ7712536.1"/>
    <property type="molecule type" value="Genomic_DNA"/>
</dbReference>
<dbReference type="Proteomes" id="UP001215598">
    <property type="component" value="Unassembled WGS sequence"/>
</dbReference>
<feature type="region of interest" description="Disordered" evidence="1">
    <location>
        <begin position="85"/>
        <end position="115"/>
    </location>
</feature>
<feature type="compositionally biased region" description="Pro residues" evidence="1">
    <location>
        <begin position="91"/>
        <end position="100"/>
    </location>
</feature>